<accession>A0A9P8TE71</accession>
<comment type="caution">
    <text evidence="1">The sequence shown here is derived from an EMBL/GenBank/DDBJ whole genome shotgun (WGS) entry which is preliminary data.</text>
</comment>
<dbReference type="Proteomes" id="UP000769528">
    <property type="component" value="Unassembled WGS sequence"/>
</dbReference>
<keyword evidence="2" id="KW-1185">Reference proteome</keyword>
<evidence type="ECO:0000313" key="1">
    <source>
        <dbReference type="EMBL" id="KAH3675631.1"/>
    </source>
</evidence>
<protein>
    <submittedName>
        <fullName evidence="1">Uncharacterized protein</fullName>
    </submittedName>
</protein>
<sequence length="153" mass="16543">MTMIGNFDLTAVSISKPENPKAESPSIATTILPKLDALEAIAFKSNSSVTMARSPTMPYSRENGEFSPISSEWLSTWTNLTFSLNLGTSPKCNIQFNLAPSKRTTSAYFSANDLADETLRGESSGMTPLPIGVGKNGRLYFSTKFLNSFDALA</sequence>
<gene>
    <name evidence="1" type="ORF">WICMUC_002548</name>
</gene>
<reference evidence="1" key="2">
    <citation type="submission" date="2021-01" db="EMBL/GenBank/DDBJ databases">
        <authorList>
            <person name="Schikora-Tamarit M.A."/>
        </authorList>
    </citation>
    <scope>NUCLEOTIDE SEQUENCE</scope>
    <source>
        <strain evidence="1">CBS6341</strain>
    </source>
</reference>
<dbReference type="EMBL" id="JAEUBF010000734">
    <property type="protein sequence ID" value="KAH3675631.1"/>
    <property type="molecule type" value="Genomic_DNA"/>
</dbReference>
<evidence type="ECO:0000313" key="2">
    <source>
        <dbReference type="Proteomes" id="UP000769528"/>
    </source>
</evidence>
<reference evidence="1" key="1">
    <citation type="journal article" date="2021" name="Open Biol.">
        <title>Shared evolutionary footprints suggest mitochondrial oxidative damage underlies multiple complex I losses in fungi.</title>
        <authorList>
            <person name="Schikora-Tamarit M.A."/>
            <person name="Marcet-Houben M."/>
            <person name="Nosek J."/>
            <person name="Gabaldon T."/>
        </authorList>
    </citation>
    <scope>NUCLEOTIDE SEQUENCE</scope>
    <source>
        <strain evidence="1">CBS6341</strain>
    </source>
</reference>
<dbReference type="AlphaFoldDB" id="A0A9P8TE71"/>
<name>A0A9P8TE71_9ASCO</name>
<dbReference type="OrthoDB" id="10554926at2759"/>
<organism evidence="1 2">
    <name type="scientific">Wickerhamomyces mucosus</name>
    <dbReference type="NCBI Taxonomy" id="1378264"/>
    <lineage>
        <taxon>Eukaryota</taxon>
        <taxon>Fungi</taxon>
        <taxon>Dikarya</taxon>
        <taxon>Ascomycota</taxon>
        <taxon>Saccharomycotina</taxon>
        <taxon>Saccharomycetes</taxon>
        <taxon>Phaffomycetales</taxon>
        <taxon>Wickerhamomycetaceae</taxon>
        <taxon>Wickerhamomyces</taxon>
    </lineage>
</organism>
<proteinExistence type="predicted"/>